<sequence>MSTRTTNPEILPGLSDTNQELVDWSEGEEDQGRKSLDERYQNTPLKSSLETETRKRNIPGQPHVKDSDIRELVKVHVKNHQDFKMSLAQNQMEEAKTALKKDMDSQKTPHKLKVMLEDETLGTKSRKPSPPRKRTKRGKEDKSSHKSNVKNSIGLESKMNRFAVHIDTIDLAMIESANKNTQATNALRDEVSKFKEYLGIMNNNINISINKNASNLLRVESSLKKKEILMNMNRTEPKEDIALLIKNLSDQMIQMHTDIAQIREVLNSGYF</sequence>
<feature type="region of interest" description="Disordered" evidence="1">
    <location>
        <begin position="1"/>
        <end position="69"/>
    </location>
</feature>
<proteinExistence type="predicted"/>
<dbReference type="Proteomes" id="UP001153365">
    <property type="component" value="Unassembled WGS sequence"/>
</dbReference>
<feature type="compositionally biased region" description="Basic and acidic residues" evidence="1">
    <location>
        <begin position="30"/>
        <end position="40"/>
    </location>
</feature>
<feature type="region of interest" description="Disordered" evidence="1">
    <location>
        <begin position="97"/>
        <end position="153"/>
    </location>
</feature>
<reference evidence="2" key="1">
    <citation type="submission" date="2022-06" db="EMBL/GenBank/DDBJ databases">
        <authorList>
            <consortium name="SYNGENTA / RWTH Aachen University"/>
        </authorList>
    </citation>
    <scope>NUCLEOTIDE SEQUENCE</scope>
</reference>
<evidence type="ECO:0000313" key="3">
    <source>
        <dbReference type="Proteomes" id="UP001153365"/>
    </source>
</evidence>
<keyword evidence="3" id="KW-1185">Reference proteome</keyword>
<evidence type="ECO:0000256" key="1">
    <source>
        <dbReference type="SAM" id="MobiDB-lite"/>
    </source>
</evidence>
<accession>A0AAV0AF78</accession>
<protein>
    <submittedName>
        <fullName evidence="2">Uncharacterized protein</fullName>
    </submittedName>
</protein>
<name>A0AAV0AF78_PHAPC</name>
<evidence type="ECO:0000313" key="2">
    <source>
        <dbReference type="EMBL" id="CAH7665728.1"/>
    </source>
</evidence>
<gene>
    <name evidence="2" type="ORF">PPACK8108_LOCUS10</name>
</gene>
<dbReference type="AlphaFoldDB" id="A0AAV0AF78"/>
<comment type="caution">
    <text evidence="2">The sequence shown here is derived from an EMBL/GenBank/DDBJ whole genome shotgun (WGS) entry which is preliminary data.</text>
</comment>
<feature type="compositionally biased region" description="Basic and acidic residues" evidence="1">
    <location>
        <begin position="97"/>
        <end position="107"/>
    </location>
</feature>
<organism evidence="2 3">
    <name type="scientific">Phakopsora pachyrhizi</name>
    <name type="common">Asian soybean rust disease fungus</name>
    <dbReference type="NCBI Taxonomy" id="170000"/>
    <lineage>
        <taxon>Eukaryota</taxon>
        <taxon>Fungi</taxon>
        <taxon>Dikarya</taxon>
        <taxon>Basidiomycota</taxon>
        <taxon>Pucciniomycotina</taxon>
        <taxon>Pucciniomycetes</taxon>
        <taxon>Pucciniales</taxon>
        <taxon>Phakopsoraceae</taxon>
        <taxon>Phakopsora</taxon>
    </lineage>
</organism>
<dbReference type="EMBL" id="CALTRL010000003">
    <property type="protein sequence ID" value="CAH7665728.1"/>
    <property type="molecule type" value="Genomic_DNA"/>
</dbReference>
<feature type="compositionally biased region" description="Basic residues" evidence="1">
    <location>
        <begin position="124"/>
        <end position="137"/>
    </location>
</feature>